<dbReference type="EMBL" id="KQ965738">
    <property type="protein sequence ID" value="KXS19375.1"/>
    <property type="molecule type" value="Genomic_DNA"/>
</dbReference>
<evidence type="ECO:0000256" key="6">
    <source>
        <dbReference type="SAM" id="MobiDB-lite"/>
    </source>
</evidence>
<evidence type="ECO:0000256" key="3">
    <source>
        <dbReference type="ARBA" id="ARBA00022692"/>
    </source>
</evidence>
<feature type="region of interest" description="Disordered" evidence="6">
    <location>
        <begin position="1"/>
        <end position="47"/>
    </location>
</feature>
<accession>A0A139ASC6</accession>
<dbReference type="InterPro" id="IPR036259">
    <property type="entry name" value="MFS_trans_sf"/>
</dbReference>
<feature type="transmembrane region" description="Helical" evidence="7">
    <location>
        <begin position="487"/>
        <end position="510"/>
    </location>
</feature>
<evidence type="ECO:0000313" key="10">
    <source>
        <dbReference type="Proteomes" id="UP000070544"/>
    </source>
</evidence>
<dbReference type="Proteomes" id="UP000070544">
    <property type="component" value="Unassembled WGS sequence"/>
</dbReference>
<dbReference type="GO" id="GO:0022857">
    <property type="term" value="F:transmembrane transporter activity"/>
    <property type="evidence" value="ECO:0007669"/>
    <property type="project" value="InterPro"/>
</dbReference>
<feature type="compositionally biased region" description="Low complexity" evidence="6">
    <location>
        <begin position="15"/>
        <end position="29"/>
    </location>
</feature>
<feature type="transmembrane region" description="Helical" evidence="7">
    <location>
        <begin position="158"/>
        <end position="177"/>
    </location>
</feature>
<keyword evidence="5 7" id="KW-0472">Membrane</keyword>
<evidence type="ECO:0000256" key="2">
    <source>
        <dbReference type="ARBA" id="ARBA00022448"/>
    </source>
</evidence>
<feature type="transmembrane region" description="Helical" evidence="7">
    <location>
        <begin position="246"/>
        <end position="266"/>
    </location>
</feature>
<dbReference type="OrthoDB" id="3936150at2759"/>
<feature type="transmembrane region" description="Helical" evidence="7">
    <location>
        <begin position="183"/>
        <end position="204"/>
    </location>
</feature>
<evidence type="ECO:0000313" key="9">
    <source>
        <dbReference type="EMBL" id="KXS19375.1"/>
    </source>
</evidence>
<feature type="transmembrane region" description="Helical" evidence="7">
    <location>
        <begin position="308"/>
        <end position="329"/>
    </location>
</feature>
<feature type="transmembrane region" description="Helical" evidence="7">
    <location>
        <begin position="126"/>
        <end position="146"/>
    </location>
</feature>
<name>A0A139ASC6_GONPJ</name>
<evidence type="ECO:0000256" key="1">
    <source>
        <dbReference type="ARBA" id="ARBA00004141"/>
    </source>
</evidence>
<reference evidence="9 10" key="1">
    <citation type="journal article" date="2015" name="Genome Biol. Evol.">
        <title>Phylogenomic analyses indicate that early fungi evolved digesting cell walls of algal ancestors of land plants.</title>
        <authorList>
            <person name="Chang Y."/>
            <person name="Wang S."/>
            <person name="Sekimoto S."/>
            <person name="Aerts A.L."/>
            <person name="Choi C."/>
            <person name="Clum A."/>
            <person name="LaButti K.M."/>
            <person name="Lindquist E.A."/>
            <person name="Yee Ngan C."/>
            <person name="Ohm R.A."/>
            <person name="Salamov A.A."/>
            <person name="Grigoriev I.V."/>
            <person name="Spatafora J.W."/>
            <person name="Berbee M.L."/>
        </authorList>
    </citation>
    <scope>NUCLEOTIDE SEQUENCE [LARGE SCALE GENOMIC DNA]</scope>
    <source>
        <strain evidence="9 10">JEL478</strain>
    </source>
</reference>
<keyword evidence="4 7" id="KW-1133">Transmembrane helix</keyword>
<keyword evidence="2" id="KW-0813">Transport</keyword>
<dbReference type="Pfam" id="PF07690">
    <property type="entry name" value="MFS_1"/>
    <property type="match status" value="1"/>
</dbReference>
<feature type="transmembrane region" description="Helical" evidence="7">
    <location>
        <begin position="216"/>
        <end position="240"/>
    </location>
</feature>
<gene>
    <name evidence="9" type="ORF">M427DRAFT_67048</name>
</gene>
<dbReference type="STRING" id="1344416.A0A139ASC6"/>
<feature type="domain" description="Major facilitator superfamily (MFS) profile" evidence="8">
    <location>
        <begin position="92"/>
        <end position="507"/>
    </location>
</feature>
<dbReference type="PANTHER" id="PTHR23502:SF132">
    <property type="entry name" value="POLYAMINE TRANSPORTER 2-RELATED"/>
    <property type="match status" value="1"/>
</dbReference>
<evidence type="ECO:0000259" key="8">
    <source>
        <dbReference type="PROSITE" id="PS50850"/>
    </source>
</evidence>
<feature type="transmembrane region" description="Helical" evidence="7">
    <location>
        <begin position="92"/>
        <end position="111"/>
    </location>
</feature>
<feature type="transmembrane region" description="Helical" evidence="7">
    <location>
        <begin position="349"/>
        <end position="372"/>
    </location>
</feature>
<dbReference type="InterPro" id="IPR020846">
    <property type="entry name" value="MFS_dom"/>
</dbReference>
<dbReference type="AlphaFoldDB" id="A0A139ASC6"/>
<proteinExistence type="predicted"/>
<organism evidence="9 10">
    <name type="scientific">Gonapodya prolifera (strain JEL478)</name>
    <name type="common">Monoblepharis prolifera</name>
    <dbReference type="NCBI Taxonomy" id="1344416"/>
    <lineage>
        <taxon>Eukaryota</taxon>
        <taxon>Fungi</taxon>
        <taxon>Fungi incertae sedis</taxon>
        <taxon>Chytridiomycota</taxon>
        <taxon>Chytridiomycota incertae sedis</taxon>
        <taxon>Monoblepharidomycetes</taxon>
        <taxon>Monoblepharidales</taxon>
        <taxon>Gonapodyaceae</taxon>
        <taxon>Gonapodya</taxon>
    </lineage>
</organism>
<feature type="transmembrane region" description="Helical" evidence="7">
    <location>
        <begin position="393"/>
        <end position="414"/>
    </location>
</feature>
<dbReference type="Gene3D" id="1.20.1720.10">
    <property type="entry name" value="Multidrug resistance protein D"/>
    <property type="match status" value="1"/>
</dbReference>
<evidence type="ECO:0000256" key="5">
    <source>
        <dbReference type="ARBA" id="ARBA00023136"/>
    </source>
</evidence>
<dbReference type="SUPFAM" id="SSF103473">
    <property type="entry name" value="MFS general substrate transporter"/>
    <property type="match status" value="1"/>
</dbReference>
<feature type="transmembrane region" description="Helical" evidence="7">
    <location>
        <begin position="453"/>
        <end position="475"/>
    </location>
</feature>
<evidence type="ECO:0000256" key="4">
    <source>
        <dbReference type="ARBA" id="ARBA00022989"/>
    </source>
</evidence>
<sequence>MSSDPAAHTSPDAKSPMLPSSPPSKSSAHSEPEIVLDLPHTNGSDLQRLTQQTGSTHSDMFQRFKISVKALTWGVPPEVDPRSYPRRKKIQIAGALSICSLIGGLGQHIYAPSLLQVQIEFQTTTFLVNLTISLWAWMFGFAPTLWSVVGDTAGRKRVFFCSWLIFLASCVICWQSSSISMLIFGRALQGASACAVWIVGSGTISDLFEIHERGKALGFFQSGGIIGPILGPPLGGIIGATLGWRATFIFLLALGCAGMIIILFFVPETLRTKFVPAPPKTLNATSSLREKVIAVLTSRYNPFSSLRFLRYWFVSFTITTATCVTLYFWSWLTYAPTAWSANYGFNETIVGLAYLPFAVGQFSGAQLGGYLSDREIRRSSERNNGARRPEDRLRVIPYAMVPFCVGVVGLSWSVQSKVHVAVPLICLALAGVGFMTVNNVTTVYLVDIFTTRASAISALIQVIKTGVAASAPLWSISLLSNWDLGRYFTAIVILSALSSTLCLAVVKWGYEARTLKVEWREKEPAASASVDVVVEEQSDAKE</sequence>
<evidence type="ECO:0000256" key="7">
    <source>
        <dbReference type="SAM" id="Phobius"/>
    </source>
</evidence>
<comment type="subcellular location">
    <subcellularLocation>
        <location evidence="1">Membrane</location>
        <topology evidence="1">Multi-pass membrane protein</topology>
    </subcellularLocation>
</comment>
<keyword evidence="3 7" id="KW-0812">Transmembrane</keyword>
<dbReference type="InterPro" id="IPR011701">
    <property type="entry name" value="MFS"/>
</dbReference>
<dbReference type="GO" id="GO:0005886">
    <property type="term" value="C:plasma membrane"/>
    <property type="evidence" value="ECO:0007669"/>
    <property type="project" value="TreeGrafter"/>
</dbReference>
<dbReference type="PANTHER" id="PTHR23502">
    <property type="entry name" value="MAJOR FACILITATOR SUPERFAMILY"/>
    <property type="match status" value="1"/>
</dbReference>
<protein>
    <submittedName>
        <fullName evidence="9">MFS general substrate transporter</fullName>
    </submittedName>
</protein>
<dbReference type="PROSITE" id="PS50850">
    <property type="entry name" value="MFS"/>
    <property type="match status" value="1"/>
</dbReference>
<feature type="transmembrane region" description="Helical" evidence="7">
    <location>
        <begin position="420"/>
        <end position="446"/>
    </location>
</feature>
<keyword evidence="10" id="KW-1185">Reference proteome</keyword>